<organism evidence="2 3">
    <name type="scientific">Galerina marginata (strain CBS 339.88)</name>
    <dbReference type="NCBI Taxonomy" id="685588"/>
    <lineage>
        <taxon>Eukaryota</taxon>
        <taxon>Fungi</taxon>
        <taxon>Dikarya</taxon>
        <taxon>Basidiomycota</taxon>
        <taxon>Agaricomycotina</taxon>
        <taxon>Agaricomycetes</taxon>
        <taxon>Agaricomycetidae</taxon>
        <taxon>Agaricales</taxon>
        <taxon>Agaricineae</taxon>
        <taxon>Strophariaceae</taxon>
        <taxon>Galerina</taxon>
    </lineage>
</organism>
<evidence type="ECO:0000313" key="2">
    <source>
        <dbReference type="EMBL" id="KDR78695.1"/>
    </source>
</evidence>
<dbReference type="AlphaFoldDB" id="A0A067T669"/>
<accession>A0A067T669</accession>
<keyword evidence="1" id="KW-1133">Transmembrane helix</keyword>
<protein>
    <submittedName>
        <fullName evidence="2">Uncharacterized protein</fullName>
    </submittedName>
</protein>
<name>A0A067T669_GALM3</name>
<evidence type="ECO:0000313" key="3">
    <source>
        <dbReference type="Proteomes" id="UP000027222"/>
    </source>
</evidence>
<keyword evidence="1" id="KW-0472">Membrane</keyword>
<keyword evidence="3" id="KW-1185">Reference proteome</keyword>
<gene>
    <name evidence="2" type="ORF">GALMADRAFT_137713</name>
</gene>
<dbReference type="EMBL" id="KL142374">
    <property type="protein sequence ID" value="KDR78695.1"/>
    <property type="molecule type" value="Genomic_DNA"/>
</dbReference>
<dbReference type="HOGENOM" id="CLU_1482091_0_0_1"/>
<evidence type="ECO:0000256" key="1">
    <source>
        <dbReference type="SAM" id="Phobius"/>
    </source>
</evidence>
<keyword evidence="1" id="KW-0812">Transmembrane</keyword>
<sequence>MSTHGSTQRPTVTGLFFSFDDERDKLVDVPYYHDKLDIELIMPGGAPIVMARLSNNAQQFVVFSQCSPTKVNRCLLSMGLRSKHQYFVSMVDQTGNHKSLDNPQDAVTAHVAVLMRAIIHQVADNVGVIRARYAMGAEVKNVEEGRSMLIICSSSIVCVVLAVTLFHVFAILSKSSTSISTL</sequence>
<dbReference type="Proteomes" id="UP000027222">
    <property type="component" value="Unassembled WGS sequence"/>
</dbReference>
<reference evidence="3" key="1">
    <citation type="journal article" date="2014" name="Proc. Natl. Acad. Sci. U.S.A.">
        <title>Extensive sampling of basidiomycete genomes demonstrates inadequacy of the white-rot/brown-rot paradigm for wood decay fungi.</title>
        <authorList>
            <person name="Riley R."/>
            <person name="Salamov A.A."/>
            <person name="Brown D.W."/>
            <person name="Nagy L.G."/>
            <person name="Floudas D."/>
            <person name="Held B.W."/>
            <person name="Levasseur A."/>
            <person name="Lombard V."/>
            <person name="Morin E."/>
            <person name="Otillar R."/>
            <person name="Lindquist E.A."/>
            <person name="Sun H."/>
            <person name="LaButti K.M."/>
            <person name="Schmutz J."/>
            <person name="Jabbour D."/>
            <person name="Luo H."/>
            <person name="Baker S.E."/>
            <person name="Pisabarro A.G."/>
            <person name="Walton J.D."/>
            <person name="Blanchette R.A."/>
            <person name="Henrissat B."/>
            <person name="Martin F."/>
            <person name="Cullen D."/>
            <person name="Hibbett D.S."/>
            <person name="Grigoriev I.V."/>
        </authorList>
    </citation>
    <scope>NUCLEOTIDE SEQUENCE [LARGE SCALE GENOMIC DNA]</scope>
    <source>
        <strain evidence="3">CBS 339.88</strain>
    </source>
</reference>
<proteinExistence type="predicted"/>
<feature type="transmembrane region" description="Helical" evidence="1">
    <location>
        <begin position="148"/>
        <end position="172"/>
    </location>
</feature>